<dbReference type="Pfam" id="PF05651">
    <property type="entry name" value="Diacid_rec"/>
    <property type="match status" value="1"/>
</dbReference>
<name>A0A1H0WPZ7_9BACI</name>
<evidence type="ECO:0000313" key="3">
    <source>
        <dbReference type="EMBL" id="SDP92711.1"/>
    </source>
</evidence>
<gene>
    <name evidence="3" type="ORF">SAMN05216565_11353</name>
</gene>
<evidence type="ECO:0000259" key="2">
    <source>
        <dbReference type="Pfam" id="PF13556"/>
    </source>
</evidence>
<dbReference type="Proteomes" id="UP000199159">
    <property type="component" value="Unassembled WGS sequence"/>
</dbReference>
<keyword evidence="4" id="KW-1185">Reference proteome</keyword>
<feature type="domain" description="PucR C-terminal helix-turn-helix" evidence="2">
    <location>
        <begin position="322"/>
        <end position="376"/>
    </location>
</feature>
<dbReference type="InterPro" id="IPR051448">
    <property type="entry name" value="CdaR-like_regulators"/>
</dbReference>
<dbReference type="InterPro" id="IPR042070">
    <property type="entry name" value="PucR_C-HTH_sf"/>
</dbReference>
<proteinExistence type="predicted"/>
<dbReference type="PANTHER" id="PTHR33744">
    <property type="entry name" value="CARBOHYDRATE DIACID REGULATOR"/>
    <property type="match status" value="1"/>
</dbReference>
<dbReference type="EMBL" id="FNJU01000013">
    <property type="protein sequence ID" value="SDP92711.1"/>
    <property type="molecule type" value="Genomic_DNA"/>
</dbReference>
<dbReference type="STRING" id="930152.SAMN05216565_11353"/>
<evidence type="ECO:0000313" key="4">
    <source>
        <dbReference type="Proteomes" id="UP000199159"/>
    </source>
</evidence>
<reference evidence="4" key="1">
    <citation type="submission" date="2016-10" db="EMBL/GenBank/DDBJ databases">
        <authorList>
            <person name="Varghese N."/>
            <person name="Submissions S."/>
        </authorList>
    </citation>
    <scope>NUCLEOTIDE SEQUENCE [LARGE SCALE GENOMIC DNA]</scope>
    <source>
        <strain evidence="4">IBRC-M10078</strain>
    </source>
</reference>
<organism evidence="3 4">
    <name type="scientific">Litchfieldia salsa</name>
    <dbReference type="NCBI Taxonomy" id="930152"/>
    <lineage>
        <taxon>Bacteria</taxon>
        <taxon>Bacillati</taxon>
        <taxon>Bacillota</taxon>
        <taxon>Bacilli</taxon>
        <taxon>Bacillales</taxon>
        <taxon>Bacillaceae</taxon>
        <taxon>Litchfieldia</taxon>
    </lineage>
</organism>
<dbReference type="OrthoDB" id="9792148at2"/>
<feature type="domain" description="Putative sugar diacid recognition" evidence="1">
    <location>
        <begin position="3"/>
        <end position="134"/>
    </location>
</feature>
<dbReference type="AlphaFoldDB" id="A0A1H0WPZ7"/>
<protein>
    <submittedName>
        <fullName evidence="3">Transcriptional regulator, CdaR family</fullName>
    </submittedName>
</protein>
<dbReference type="RefSeq" id="WP_090858291.1">
    <property type="nucleotide sequence ID" value="NZ_FNJU01000013.1"/>
</dbReference>
<dbReference type="Pfam" id="PF13556">
    <property type="entry name" value="HTH_30"/>
    <property type="match status" value="1"/>
</dbReference>
<accession>A0A1H0WPZ7</accession>
<evidence type="ECO:0000259" key="1">
    <source>
        <dbReference type="Pfam" id="PF05651"/>
    </source>
</evidence>
<dbReference type="Gene3D" id="1.10.10.2840">
    <property type="entry name" value="PucR C-terminal helix-turn-helix domain"/>
    <property type="match status" value="1"/>
</dbReference>
<dbReference type="PANTHER" id="PTHR33744:SF15">
    <property type="entry name" value="CARBOHYDRATE DIACID REGULATOR"/>
    <property type="match status" value="1"/>
</dbReference>
<dbReference type="InterPro" id="IPR008599">
    <property type="entry name" value="Diacid_rec"/>
</dbReference>
<dbReference type="InterPro" id="IPR025736">
    <property type="entry name" value="PucR_C-HTH_dom"/>
</dbReference>
<sequence length="384" mass="44370">MIITSELAYPIIHKLKDLVDYNINIMNEDGIIVASRDPNRINQIHSGALKVIETKESIVIYPENVGKFHGAKSGVNLPVEYRDRIIGVIGVTGHPDDVFKFAQILKVTVEVMIGQMELNYQLQYQNKIVDNWVMDFVHPTILDMDKLKSDAIHYLNIDPEKEASIYLVHFEDLNLVSPNIEKNMRDQNKRDERLKKIKSSIQDIVFSSFIDESTCLIAVHSVKRKSYLLIAKSIKNLFPDKKSKIKIGIGTSYNGIEGYRNSYCEAMNSLQLLHKFPVRGNVAHISEWGIKNLINHIPADLLKSFHNKYLTNNKKLTHEQERTLEQLIETNLNMKLTAEKLHIHRNTLQYRLDTIWKQTGLDPKSFQDLMILHFLMIIEQLIND</sequence>